<feature type="signal peptide" evidence="1">
    <location>
        <begin position="1"/>
        <end position="20"/>
    </location>
</feature>
<dbReference type="InterPro" id="IPR005135">
    <property type="entry name" value="Endo/exonuclease/phosphatase"/>
</dbReference>
<dbReference type="Pfam" id="PF19580">
    <property type="entry name" value="Exo_endo_phos_3"/>
    <property type="match status" value="1"/>
</dbReference>
<gene>
    <name evidence="3" type="ORF">IAC44_05560</name>
</gene>
<reference evidence="3" key="2">
    <citation type="journal article" date="2021" name="PeerJ">
        <title>Extensive microbial diversity within the chicken gut microbiome revealed by metagenomics and culture.</title>
        <authorList>
            <person name="Gilroy R."/>
            <person name="Ravi A."/>
            <person name="Getino M."/>
            <person name="Pursley I."/>
            <person name="Horton D.L."/>
            <person name="Alikhan N.F."/>
            <person name="Baker D."/>
            <person name="Gharbi K."/>
            <person name="Hall N."/>
            <person name="Watson M."/>
            <person name="Adriaenssens E.M."/>
            <person name="Foster-Nyarko E."/>
            <person name="Jarju S."/>
            <person name="Secka A."/>
            <person name="Antonio M."/>
            <person name="Oren A."/>
            <person name="Chaudhuri R.R."/>
            <person name="La Ragione R."/>
            <person name="Hildebrand F."/>
            <person name="Pallen M.J."/>
        </authorList>
    </citation>
    <scope>NUCLEOTIDE SEQUENCE</scope>
    <source>
        <strain evidence="3">1383</strain>
    </source>
</reference>
<dbReference type="PANTHER" id="PTHR42834:SF1">
    <property type="entry name" value="ENDONUCLEASE_EXONUCLEASE_PHOSPHATASE FAMILY PROTEIN (AFU_ORTHOLOGUE AFUA_3G09210)"/>
    <property type="match status" value="1"/>
</dbReference>
<reference evidence="3" key="1">
    <citation type="submission" date="2020-10" db="EMBL/GenBank/DDBJ databases">
        <authorList>
            <person name="Gilroy R."/>
        </authorList>
    </citation>
    <scope>NUCLEOTIDE SEQUENCE</scope>
    <source>
        <strain evidence="3">1383</strain>
    </source>
</reference>
<feature type="domain" description="Endonuclease/exonuclease/phosphatase" evidence="2">
    <location>
        <begin position="25"/>
        <end position="300"/>
    </location>
</feature>
<dbReference type="AlphaFoldDB" id="A0A9D1HB12"/>
<protein>
    <recommendedName>
        <fullName evidence="2">Endonuclease/exonuclease/phosphatase domain-containing protein</fullName>
    </recommendedName>
</protein>
<evidence type="ECO:0000259" key="2">
    <source>
        <dbReference type="Pfam" id="PF19580"/>
    </source>
</evidence>
<dbReference type="SUPFAM" id="SSF56219">
    <property type="entry name" value="DNase I-like"/>
    <property type="match status" value="1"/>
</dbReference>
<dbReference type="Proteomes" id="UP000824161">
    <property type="component" value="Unassembled WGS sequence"/>
</dbReference>
<dbReference type="EMBL" id="DVLY01000140">
    <property type="protein sequence ID" value="HIT98289.1"/>
    <property type="molecule type" value="Genomic_DNA"/>
</dbReference>
<dbReference type="Gene3D" id="3.60.10.10">
    <property type="entry name" value="Endonuclease/exonuclease/phosphatase"/>
    <property type="match status" value="1"/>
</dbReference>
<dbReference type="PROSITE" id="PS51257">
    <property type="entry name" value="PROKAR_LIPOPROTEIN"/>
    <property type="match status" value="1"/>
</dbReference>
<keyword evidence="1" id="KW-0732">Signal</keyword>
<feature type="chain" id="PRO_5038547589" description="Endonuclease/exonuclease/phosphatase domain-containing protein" evidence="1">
    <location>
        <begin position="21"/>
        <end position="318"/>
    </location>
</feature>
<accession>A0A9D1HB12</accession>
<dbReference type="PANTHER" id="PTHR42834">
    <property type="entry name" value="ENDONUCLEASE/EXONUCLEASE/PHOSPHATASE FAMILY PROTEIN (AFU_ORTHOLOGUE AFUA_3G09210)"/>
    <property type="match status" value="1"/>
</dbReference>
<dbReference type="GO" id="GO:0003824">
    <property type="term" value="F:catalytic activity"/>
    <property type="evidence" value="ECO:0007669"/>
    <property type="project" value="InterPro"/>
</dbReference>
<proteinExistence type="predicted"/>
<evidence type="ECO:0000313" key="4">
    <source>
        <dbReference type="Proteomes" id="UP000824161"/>
    </source>
</evidence>
<dbReference type="InterPro" id="IPR036691">
    <property type="entry name" value="Endo/exonu/phosph_ase_sf"/>
</dbReference>
<name>A0A9D1HB12_9FLAO</name>
<evidence type="ECO:0000256" key="1">
    <source>
        <dbReference type="SAM" id="SignalP"/>
    </source>
</evidence>
<comment type="caution">
    <text evidence="3">The sequence shown here is derived from an EMBL/GenBank/DDBJ whole genome shotgun (WGS) entry which is preliminary data.</text>
</comment>
<evidence type="ECO:0000313" key="3">
    <source>
        <dbReference type="EMBL" id="HIT98289.1"/>
    </source>
</evidence>
<organism evidence="3 4">
    <name type="scientific">Candidatus Merdimorpha stercoravium</name>
    <dbReference type="NCBI Taxonomy" id="2840863"/>
    <lineage>
        <taxon>Bacteria</taxon>
        <taxon>Pseudomonadati</taxon>
        <taxon>Bacteroidota</taxon>
        <taxon>Flavobacteriia</taxon>
        <taxon>Flavobacteriales</taxon>
        <taxon>Candidatus Merdimorpha</taxon>
    </lineage>
</organism>
<sequence>MTNRLLYTLFLFILMTSCPAQSLRIAFYNVENAFDTLRSPGKDDAEFTPQGEKRWDTRRYRTKIDHLAQVAADLSADLLALAEVESPEVLADIAQRVREKNGEGYLGICLESGDRRGIHPALLYRREVFSPTAPAKILPVPHNERGILYVKGAVLASGDTLHLFINHWTSRYMGQKATEGARIAAAQRLAQVVDSISRCAESPRIVLLGDLNDTPDEKSIVRLTALLPELRMHPLSGPGTYYYRGEWLPFDYIFTNFVPKAALLRLWTKPYLLTPEGTPWRTFSGPIYRGGYSDHLPVYLDGWIGGFRRKTNKTHQSL</sequence>